<name>A0A6N8L8Q1_9SPHI</name>
<organism evidence="1 2">
    <name type="scientific">Sphingobacterium humi</name>
    <dbReference type="NCBI Taxonomy" id="1796905"/>
    <lineage>
        <taxon>Bacteria</taxon>
        <taxon>Pseudomonadati</taxon>
        <taxon>Bacteroidota</taxon>
        <taxon>Sphingobacteriia</taxon>
        <taxon>Sphingobacteriales</taxon>
        <taxon>Sphingobacteriaceae</taxon>
        <taxon>Sphingobacterium</taxon>
    </lineage>
</organism>
<sequence>MNPLRETIQQYREEGNDALLHEYRFKHNGRYEWGKSFDSNYWKRRDLLFELYKEVSPKDKALLRWLIDQEIEGALEAMIPPYLMDVAAFLLYKVMDKEDIDALYAAKFAGGTDHHVYLDVELLFGHDREQMKTFLRTNQEQQPLYAEILKTIDSYEINPNANFKSRADYVNYFETRKINIIKNDLESTAKYYK</sequence>
<proteinExistence type="predicted"/>
<protein>
    <submittedName>
        <fullName evidence="1">Uncharacterized protein</fullName>
    </submittedName>
</protein>
<evidence type="ECO:0000313" key="2">
    <source>
        <dbReference type="Proteomes" id="UP000435036"/>
    </source>
</evidence>
<keyword evidence="2" id="KW-1185">Reference proteome</keyword>
<reference evidence="1 2" key="1">
    <citation type="submission" date="2019-12" db="EMBL/GenBank/DDBJ databases">
        <authorList>
            <person name="Dong K."/>
        </authorList>
    </citation>
    <scope>NUCLEOTIDE SEQUENCE [LARGE SCALE GENOMIC DNA]</scope>
    <source>
        <strain evidence="1 2">JCM 31225</strain>
    </source>
</reference>
<dbReference type="AlphaFoldDB" id="A0A6N8L8Q1"/>
<dbReference type="OrthoDB" id="6637343at2"/>
<comment type="caution">
    <text evidence="1">The sequence shown here is derived from an EMBL/GenBank/DDBJ whole genome shotgun (WGS) entry which is preliminary data.</text>
</comment>
<dbReference type="EMBL" id="WSQA01000022">
    <property type="protein sequence ID" value="MVZ64132.1"/>
    <property type="molecule type" value="Genomic_DNA"/>
</dbReference>
<dbReference type="RefSeq" id="WP_160370849.1">
    <property type="nucleotide sequence ID" value="NZ_WSQA01000022.1"/>
</dbReference>
<evidence type="ECO:0000313" key="1">
    <source>
        <dbReference type="EMBL" id="MVZ64132.1"/>
    </source>
</evidence>
<accession>A0A6N8L8Q1</accession>
<dbReference type="Proteomes" id="UP000435036">
    <property type="component" value="Unassembled WGS sequence"/>
</dbReference>
<gene>
    <name evidence="1" type="ORF">GQF63_19080</name>
</gene>